<keyword evidence="2" id="KW-0808">Transferase</keyword>
<feature type="domain" description="Sulfatase-modifying factor enzyme-like" evidence="4">
    <location>
        <begin position="789"/>
        <end position="861"/>
    </location>
</feature>
<dbReference type="Pfam" id="PF03781">
    <property type="entry name" value="FGE-sulfatase"/>
    <property type="match status" value="2"/>
</dbReference>
<dbReference type="GO" id="GO:0008168">
    <property type="term" value="F:methyltransferase activity"/>
    <property type="evidence" value="ECO:0007669"/>
    <property type="project" value="UniProtKB-KW"/>
</dbReference>
<feature type="region of interest" description="Disordered" evidence="3">
    <location>
        <begin position="1"/>
        <end position="22"/>
    </location>
</feature>
<dbReference type="InterPro" id="IPR042095">
    <property type="entry name" value="SUMF_sf"/>
</dbReference>
<dbReference type="InterPro" id="IPR029063">
    <property type="entry name" value="SAM-dependent_MTases_sf"/>
</dbReference>
<feature type="region of interest" description="Disordered" evidence="3">
    <location>
        <begin position="193"/>
        <end position="238"/>
    </location>
</feature>
<organism evidence="6 7">
    <name type="scientific">Meripilus lineatus</name>
    <dbReference type="NCBI Taxonomy" id="2056292"/>
    <lineage>
        <taxon>Eukaryota</taxon>
        <taxon>Fungi</taxon>
        <taxon>Dikarya</taxon>
        <taxon>Basidiomycota</taxon>
        <taxon>Agaricomycotina</taxon>
        <taxon>Agaricomycetes</taxon>
        <taxon>Polyporales</taxon>
        <taxon>Meripilaceae</taxon>
        <taxon>Meripilus</taxon>
    </lineage>
</organism>
<dbReference type="Pfam" id="PF10017">
    <property type="entry name" value="Methyltransf_33"/>
    <property type="match status" value="2"/>
</dbReference>
<evidence type="ECO:0000259" key="4">
    <source>
        <dbReference type="Pfam" id="PF03781"/>
    </source>
</evidence>
<keyword evidence="1" id="KW-0489">Methyltransferase</keyword>
<dbReference type="InterPro" id="IPR005532">
    <property type="entry name" value="SUMF_dom"/>
</dbReference>
<evidence type="ECO:0008006" key="8">
    <source>
        <dbReference type="Google" id="ProtNLM"/>
    </source>
</evidence>
<dbReference type="EMBL" id="JANAWD010000067">
    <property type="protein sequence ID" value="KAJ3488417.1"/>
    <property type="molecule type" value="Genomic_DNA"/>
</dbReference>
<evidence type="ECO:0000259" key="5">
    <source>
        <dbReference type="Pfam" id="PF10017"/>
    </source>
</evidence>
<dbReference type="AlphaFoldDB" id="A0AAD5V7J9"/>
<evidence type="ECO:0000313" key="6">
    <source>
        <dbReference type="EMBL" id="KAJ3488417.1"/>
    </source>
</evidence>
<dbReference type="InterPro" id="IPR016187">
    <property type="entry name" value="CTDL_fold"/>
</dbReference>
<dbReference type="SUPFAM" id="SSF56436">
    <property type="entry name" value="C-type lectin-like"/>
    <property type="match status" value="1"/>
</dbReference>
<dbReference type="GO" id="GO:0032259">
    <property type="term" value="P:methylation"/>
    <property type="evidence" value="ECO:0007669"/>
    <property type="project" value="UniProtKB-KW"/>
</dbReference>
<name>A0AAD5V7J9_9APHY</name>
<dbReference type="Gene3D" id="3.40.50.150">
    <property type="entry name" value="Vaccinia Virus protein VP39"/>
    <property type="match status" value="1"/>
</dbReference>
<dbReference type="InterPro" id="IPR051128">
    <property type="entry name" value="EgtD_Methyltrsf_superfamily"/>
</dbReference>
<feature type="domain" description="Sulfatase-modifying factor enzyme-like" evidence="4">
    <location>
        <begin position="653"/>
        <end position="750"/>
    </location>
</feature>
<reference evidence="6" key="1">
    <citation type="submission" date="2022-07" db="EMBL/GenBank/DDBJ databases">
        <title>Genome Sequence of Physisporinus lineatus.</title>
        <authorList>
            <person name="Buettner E."/>
        </authorList>
    </citation>
    <scope>NUCLEOTIDE SEQUENCE</scope>
    <source>
        <strain evidence="6">VT162</strain>
    </source>
</reference>
<protein>
    <recommendedName>
        <fullName evidence="8">DUF323 domain-containing protein</fullName>
    </recommendedName>
</protein>
<feature type="domain" description="Histidine-specific methyltransferase SAM-dependent" evidence="5">
    <location>
        <begin position="233"/>
        <end position="407"/>
    </location>
</feature>
<proteinExistence type="predicted"/>
<sequence>MSSSSPSVDIVDIRGNSNPHLDRGQSAIRDAIVVGLSKPAGQKTLPTLILYDEHGLQLYDDITTKAPEYYLFAAEEEILKNHAEDIVRYMHAGTDDEHGNEEAVVELGAGALRKTSHILRALSHLHPTIMKEPSITYYALDLEKRELERTLTELATSDVGAEIAGKVETKGLCATYDDGLKFINEGGLRQTLPSGGVPNYAIPSSSDDTSSPESSTSSTADSDSPEVTPASTPGDQHSPIHILFLGSSLGNFTRDDDVPFLKSLPLRPGSGDTLLLGLDHDNESGKIELAYNDPQGYTKDFIMNGLKSAGRFLGDENLFDAEKWEYVSRYNEEKARHEAFYRSRVDQTITDPKTQTEFSFLGNELIQVEVSHKYSDEAAYALFSGSNLRPIHRWTDSASQYSLWLLERPLFMFPLLTTPSTTPEGKLVSSPFGMPTVSEWQDMWAAWDFINRRMIPPPMLFEKPIDLRHICLFYQGHIPTFLDIHLSRLFGEPHTEPDEFKYIFERGIDPIVDDPTQCHPHSEVPKDDSDWPSLSSILRFQARVRERLLGIYRKIESGQIQLTRKIARVLFMTLEHEAFHAETLLYMLLQRAGTGTIPPSGFIPPQWSILADAWNAGPKPITASVKLGPATITVGHDDDEANDNETSDAAGHDYGWDNEHPKRQIHVNSFRIEWRPVTNGEFYDFYTGTGKGLVNLPASWVEVEGEIQVRTLYGPVPLKIAQHWPLITSYDNLSTYASVKGGRLPTEPELRLFFDKFESGFEGGANVGFRNWHPIPATTGVGSGKGHNGGVWEWTTTVLDKYEGFVPSRLYPGYSSDFFDTHHQVVIGGSYATIPRLAGRRTLRNYYQHNYPYAWVGARVAYDD</sequence>
<gene>
    <name evidence="6" type="ORF">NLI96_g2841</name>
</gene>
<feature type="compositionally biased region" description="Low complexity" evidence="3">
    <location>
        <begin position="203"/>
        <end position="222"/>
    </location>
</feature>
<dbReference type="PANTHER" id="PTHR43397:SF1">
    <property type="entry name" value="ERGOTHIONEINE BIOSYNTHESIS PROTEIN 1"/>
    <property type="match status" value="1"/>
</dbReference>
<evidence type="ECO:0000256" key="3">
    <source>
        <dbReference type="SAM" id="MobiDB-lite"/>
    </source>
</evidence>
<dbReference type="PANTHER" id="PTHR43397">
    <property type="entry name" value="ERGOTHIONEINE BIOSYNTHESIS PROTEIN 1"/>
    <property type="match status" value="1"/>
</dbReference>
<evidence type="ECO:0000313" key="7">
    <source>
        <dbReference type="Proteomes" id="UP001212997"/>
    </source>
</evidence>
<accession>A0AAD5V7J9</accession>
<keyword evidence="7" id="KW-1185">Reference proteome</keyword>
<comment type="caution">
    <text evidence="6">The sequence shown here is derived from an EMBL/GenBank/DDBJ whole genome shotgun (WGS) entry which is preliminary data.</text>
</comment>
<dbReference type="Proteomes" id="UP001212997">
    <property type="component" value="Unassembled WGS sequence"/>
</dbReference>
<evidence type="ECO:0000256" key="2">
    <source>
        <dbReference type="ARBA" id="ARBA00022679"/>
    </source>
</evidence>
<dbReference type="Gene3D" id="3.90.1580.10">
    <property type="entry name" value="paralog of FGE (formylglycine-generating enzyme)"/>
    <property type="match status" value="1"/>
</dbReference>
<dbReference type="InterPro" id="IPR019257">
    <property type="entry name" value="MeTrfase_dom"/>
</dbReference>
<evidence type="ECO:0000256" key="1">
    <source>
        <dbReference type="ARBA" id="ARBA00022603"/>
    </source>
</evidence>
<feature type="domain" description="Histidine-specific methyltransferase SAM-dependent" evidence="5">
    <location>
        <begin position="29"/>
        <end position="185"/>
    </location>
</feature>